<feature type="domain" description="CASTOR ACT" evidence="1">
    <location>
        <begin position="63"/>
        <end position="124"/>
    </location>
</feature>
<organism evidence="3 4">
    <name type="scientific">Hwanghaeella grinnelliae</name>
    <dbReference type="NCBI Taxonomy" id="2500179"/>
    <lineage>
        <taxon>Bacteria</taxon>
        <taxon>Pseudomonadati</taxon>
        <taxon>Pseudomonadota</taxon>
        <taxon>Alphaproteobacteria</taxon>
        <taxon>Rhodospirillales</taxon>
        <taxon>Rhodospirillaceae</taxon>
        <taxon>Hwanghaeella</taxon>
    </lineage>
</organism>
<dbReference type="OrthoDB" id="5615858at2"/>
<evidence type="ECO:0000313" key="3">
    <source>
        <dbReference type="EMBL" id="RVU35911.1"/>
    </source>
</evidence>
<dbReference type="EMBL" id="SADE01000002">
    <property type="protein sequence ID" value="RVU35911.1"/>
    <property type="molecule type" value="Genomic_DNA"/>
</dbReference>
<dbReference type="AlphaFoldDB" id="A0A437QMY8"/>
<dbReference type="SUPFAM" id="SSF55021">
    <property type="entry name" value="ACT-like"/>
    <property type="match status" value="2"/>
</dbReference>
<dbReference type="Proteomes" id="UP000287447">
    <property type="component" value="Unassembled WGS sequence"/>
</dbReference>
<dbReference type="InterPro" id="IPR049447">
    <property type="entry name" value="A9CJY8-like_N"/>
</dbReference>
<sequence>MGATVDLRLLEGFYAVSFLPPDSAVPNWVTEKEPEGGFVNVSFCNDEISIVTPADRVPDGVETDKGWRALKLTGAFAFDQPGIVLSVVRPISEAELGVFVVSTFHRDYLLVRSESLEKAQALLTEAGHRWA</sequence>
<comment type="caution">
    <text evidence="3">The sequence shown here is derived from an EMBL/GenBank/DDBJ whole genome shotgun (WGS) entry which is preliminary data.</text>
</comment>
<dbReference type="Pfam" id="PF21631">
    <property type="entry name" value="A9CJY8-like_N"/>
    <property type="match status" value="1"/>
</dbReference>
<protein>
    <submittedName>
        <fullName evidence="3">ACT domain-containing protein</fullName>
    </submittedName>
</protein>
<gene>
    <name evidence="3" type="ORF">EOI86_11700</name>
</gene>
<feature type="domain" description="A9CJY8-like N-terminal" evidence="2">
    <location>
        <begin position="12"/>
        <end position="59"/>
    </location>
</feature>
<evidence type="ECO:0000259" key="2">
    <source>
        <dbReference type="Pfam" id="PF21631"/>
    </source>
</evidence>
<evidence type="ECO:0000259" key="1">
    <source>
        <dbReference type="Pfam" id="PF13840"/>
    </source>
</evidence>
<dbReference type="RefSeq" id="WP_127765388.1">
    <property type="nucleotide sequence ID" value="NZ_SADE01000002.1"/>
</dbReference>
<reference evidence="4" key="1">
    <citation type="submission" date="2019-01" db="EMBL/GenBank/DDBJ databases">
        <title>Gri0909 isolated from a small marine red alga.</title>
        <authorList>
            <person name="Kim J."/>
            <person name="Jeong S.E."/>
            <person name="Jeon C.O."/>
        </authorList>
    </citation>
    <scope>NUCLEOTIDE SEQUENCE [LARGE SCALE GENOMIC DNA]</scope>
    <source>
        <strain evidence="4">Gri0909</strain>
    </source>
</reference>
<keyword evidence="4" id="KW-1185">Reference proteome</keyword>
<name>A0A437QMY8_9PROT</name>
<dbReference type="InterPro" id="IPR027795">
    <property type="entry name" value="CASTOR_ACT_dom"/>
</dbReference>
<proteinExistence type="predicted"/>
<dbReference type="Gene3D" id="3.30.2130.10">
    <property type="entry name" value="VC0802-like"/>
    <property type="match status" value="1"/>
</dbReference>
<evidence type="ECO:0000313" key="4">
    <source>
        <dbReference type="Proteomes" id="UP000287447"/>
    </source>
</evidence>
<accession>A0A437QMY8</accession>
<dbReference type="InterPro" id="IPR045865">
    <property type="entry name" value="ACT-like_dom_sf"/>
</dbReference>
<dbReference type="Pfam" id="PF13840">
    <property type="entry name" value="ACT_7"/>
    <property type="match status" value="1"/>
</dbReference>